<feature type="chain" id="PRO_5025500561" evidence="1">
    <location>
        <begin position="21"/>
        <end position="136"/>
    </location>
</feature>
<keyword evidence="3" id="KW-1185">Reference proteome</keyword>
<dbReference type="Proteomes" id="UP000800038">
    <property type="component" value="Unassembled WGS sequence"/>
</dbReference>
<accession>A0A6A5S847</accession>
<organism evidence="2 3">
    <name type="scientific">Clathrospora elynae</name>
    <dbReference type="NCBI Taxonomy" id="706981"/>
    <lineage>
        <taxon>Eukaryota</taxon>
        <taxon>Fungi</taxon>
        <taxon>Dikarya</taxon>
        <taxon>Ascomycota</taxon>
        <taxon>Pezizomycotina</taxon>
        <taxon>Dothideomycetes</taxon>
        <taxon>Pleosporomycetidae</taxon>
        <taxon>Pleosporales</taxon>
        <taxon>Diademaceae</taxon>
        <taxon>Clathrospora</taxon>
    </lineage>
</organism>
<keyword evidence="1" id="KW-0732">Signal</keyword>
<reference evidence="2" key="1">
    <citation type="journal article" date="2020" name="Stud. Mycol.">
        <title>101 Dothideomycetes genomes: a test case for predicting lifestyles and emergence of pathogens.</title>
        <authorList>
            <person name="Haridas S."/>
            <person name="Albert R."/>
            <person name="Binder M."/>
            <person name="Bloem J."/>
            <person name="Labutti K."/>
            <person name="Salamov A."/>
            <person name="Andreopoulos B."/>
            <person name="Baker S."/>
            <person name="Barry K."/>
            <person name="Bills G."/>
            <person name="Bluhm B."/>
            <person name="Cannon C."/>
            <person name="Castanera R."/>
            <person name="Culley D."/>
            <person name="Daum C."/>
            <person name="Ezra D."/>
            <person name="Gonzalez J."/>
            <person name="Henrissat B."/>
            <person name="Kuo A."/>
            <person name="Liang C."/>
            <person name="Lipzen A."/>
            <person name="Lutzoni F."/>
            <person name="Magnuson J."/>
            <person name="Mondo S."/>
            <person name="Nolan M."/>
            <person name="Ohm R."/>
            <person name="Pangilinan J."/>
            <person name="Park H.-J."/>
            <person name="Ramirez L."/>
            <person name="Alfaro M."/>
            <person name="Sun H."/>
            <person name="Tritt A."/>
            <person name="Yoshinaga Y."/>
            <person name="Zwiers L.-H."/>
            <person name="Turgeon B."/>
            <person name="Goodwin S."/>
            <person name="Spatafora J."/>
            <person name="Crous P."/>
            <person name="Grigoriev I."/>
        </authorList>
    </citation>
    <scope>NUCLEOTIDE SEQUENCE</scope>
    <source>
        <strain evidence="2">CBS 161.51</strain>
    </source>
</reference>
<dbReference type="AlphaFoldDB" id="A0A6A5S847"/>
<evidence type="ECO:0000313" key="3">
    <source>
        <dbReference type="Proteomes" id="UP000800038"/>
    </source>
</evidence>
<dbReference type="EMBL" id="ML976252">
    <property type="protein sequence ID" value="KAF1935608.1"/>
    <property type="molecule type" value="Genomic_DNA"/>
</dbReference>
<protein>
    <submittedName>
        <fullName evidence="2">Uncharacterized protein</fullName>
    </submittedName>
</protein>
<proteinExistence type="predicted"/>
<sequence>MLFKSLTTALFATAALTVSATPTTLSARQGAPRVRATFFNKNSCGANDHQAHWAEDTVFLQNTVLGLPGCQNLDVGPFAATYFNESSISITRTLRFYNLPCAQLSTIESGNHIDIKSTDGPTPGCRTLAIRSAVTL</sequence>
<evidence type="ECO:0000313" key="2">
    <source>
        <dbReference type="EMBL" id="KAF1935608.1"/>
    </source>
</evidence>
<feature type="signal peptide" evidence="1">
    <location>
        <begin position="1"/>
        <end position="20"/>
    </location>
</feature>
<name>A0A6A5S847_9PLEO</name>
<dbReference type="OrthoDB" id="3761614at2759"/>
<gene>
    <name evidence="2" type="ORF">EJ02DRAFT_388897</name>
</gene>
<evidence type="ECO:0000256" key="1">
    <source>
        <dbReference type="SAM" id="SignalP"/>
    </source>
</evidence>